<comment type="caution">
    <text evidence="9">Lacks conserved residue(s) required for the propagation of feature annotation.</text>
</comment>
<feature type="binding site" evidence="9">
    <location>
        <begin position="10"/>
        <end position="12"/>
    </location>
    <ligand>
        <name>substrate</name>
    </ligand>
</feature>
<organism evidence="11 12">
    <name type="scientific">Aurantiacibacter flavus</name>
    <dbReference type="NCBI Taxonomy" id="3145232"/>
    <lineage>
        <taxon>Bacteria</taxon>
        <taxon>Pseudomonadati</taxon>
        <taxon>Pseudomonadota</taxon>
        <taxon>Alphaproteobacteria</taxon>
        <taxon>Sphingomonadales</taxon>
        <taxon>Erythrobacteraceae</taxon>
        <taxon>Aurantiacibacter</taxon>
    </lineage>
</organism>
<keyword evidence="6 9" id="KW-0460">Magnesium</keyword>
<feature type="binding site" evidence="9">
    <location>
        <begin position="248"/>
        <end position="249"/>
    </location>
    <ligand>
        <name>ATP</name>
        <dbReference type="ChEBI" id="CHEBI:30616"/>
    </ligand>
</feature>
<reference evidence="11 12" key="1">
    <citation type="submission" date="2024-05" db="EMBL/GenBank/DDBJ databases">
        <authorList>
            <person name="Park S."/>
        </authorList>
    </citation>
    <scope>NUCLEOTIDE SEQUENCE [LARGE SCALE GENOMIC DNA]</scope>
    <source>
        <strain evidence="11 12">DGU5</strain>
    </source>
</reference>
<keyword evidence="9" id="KW-0963">Cytoplasm</keyword>
<keyword evidence="5 9" id="KW-0067">ATP-binding</keyword>
<feature type="binding site" evidence="9">
    <location>
        <position position="279"/>
    </location>
    <ligand>
        <name>K(+)</name>
        <dbReference type="ChEBI" id="CHEBI:29103"/>
    </ligand>
</feature>
<feature type="active site" description="Proton acceptor" evidence="9">
    <location>
        <position position="249"/>
    </location>
</feature>
<feature type="binding site" evidence="9">
    <location>
        <position position="282"/>
    </location>
    <ligand>
        <name>K(+)</name>
        <dbReference type="ChEBI" id="CHEBI:29103"/>
    </ligand>
</feature>
<evidence type="ECO:0000259" key="10">
    <source>
        <dbReference type="Pfam" id="PF00294"/>
    </source>
</evidence>
<dbReference type="RefSeq" id="WP_346786040.1">
    <property type="nucleotide sequence ID" value="NZ_JBDLBR010000006.1"/>
</dbReference>
<evidence type="ECO:0000256" key="1">
    <source>
        <dbReference type="ARBA" id="ARBA00022679"/>
    </source>
</evidence>
<feature type="domain" description="Carbohydrate kinase PfkB" evidence="10">
    <location>
        <begin position="3"/>
        <end position="291"/>
    </location>
</feature>
<dbReference type="EC" id="2.7.1.15" evidence="9"/>
<comment type="activity regulation">
    <text evidence="9">Activated by a monovalent cation that binds near, but not in, the active site. The most likely occupant of the site in vivo is potassium. Ion binding induces a conformational change that may alter substrate affinity.</text>
</comment>
<evidence type="ECO:0000256" key="8">
    <source>
        <dbReference type="ARBA" id="ARBA00023277"/>
    </source>
</evidence>
<feature type="binding site" evidence="9">
    <location>
        <position position="180"/>
    </location>
    <ligand>
        <name>ATP</name>
        <dbReference type="ChEBI" id="CHEBI:30616"/>
    </ligand>
</feature>
<evidence type="ECO:0000313" key="11">
    <source>
        <dbReference type="EMBL" id="MEN7538581.1"/>
    </source>
</evidence>
<feature type="binding site" evidence="9">
    <location>
        <position position="245"/>
    </location>
    <ligand>
        <name>K(+)</name>
        <dbReference type="ChEBI" id="CHEBI:29103"/>
    </ligand>
</feature>
<evidence type="ECO:0000256" key="7">
    <source>
        <dbReference type="ARBA" id="ARBA00022958"/>
    </source>
</evidence>
<feature type="binding site" evidence="9">
    <location>
        <position position="273"/>
    </location>
    <ligand>
        <name>ATP</name>
        <dbReference type="ChEBI" id="CHEBI:30616"/>
    </ligand>
</feature>
<comment type="function">
    <text evidence="9">Catalyzes the phosphorylation of ribose at O-5 in a reaction requiring ATP and magnesium. The resulting D-ribose-5-phosphate can then be used either for sythesis of nucleotides, histidine, and tryptophan, or as a component of the pentose phosphate pathway.</text>
</comment>
<accession>A0ABV0D0T3</accession>
<dbReference type="Proteomes" id="UP001484535">
    <property type="component" value="Unassembled WGS sequence"/>
</dbReference>
<dbReference type="HAMAP" id="MF_01987">
    <property type="entry name" value="Ribokinase"/>
    <property type="match status" value="1"/>
</dbReference>
<keyword evidence="7 9" id="KW-0630">Potassium</keyword>
<keyword evidence="8 9" id="KW-0119">Carbohydrate metabolism</keyword>
<comment type="caution">
    <text evidence="11">The sequence shown here is derived from an EMBL/GenBank/DDBJ whole genome shotgun (WGS) entry which is preliminary data.</text>
</comment>
<feature type="binding site" evidence="9">
    <location>
        <position position="284"/>
    </location>
    <ligand>
        <name>K(+)</name>
        <dbReference type="ChEBI" id="CHEBI:29103"/>
    </ligand>
</feature>
<keyword evidence="4 9" id="KW-0418">Kinase</keyword>
<dbReference type="GO" id="GO:0004747">
    <property type="term" value="F:ribokinase activity"/>
    <property type="evidence" value="ECO:0007669"/>
    <property type="project" value="UniProtKB-EC"/>
</dbReference>
<comment type="cofactor">
    <cofactor evidence="9">
        <name>Mg(2+)</name>
        <dbReference type="ChEBI" id="CHEBI:18420"/>
    </cofactor>
    <text evidence="9">Requires a divalent cation, most likely magnesium in vivo, as an electrophilic catalyst to aid phosphoryl group transfer. It is the chelate of the metal and the nucleotide that is the actual substrate.</text>
</comment>
<keyword evidence="1 9" id="KW-0808">Transferase</keyword>
<proteinExistence type="inferred from homology"/>
<dbReference type="SUPFAM" id="SSF53613">
    <property type="entry name" value="Ribokinase-like"/>
    <property type="match status" value="1"/>
</dbReference>
<evidence type="ECO:0000256" key="2">
    <source>
        <dbReference type="ARBA" id="ARBA00022723"/>
    </source>
</evidence>
<feature type="binding site" evidence="9">
    <location>
        <position position="136"/>
    </location>
    <ligand>
        <name>substrate</name>
    </ligand>
</feature>
<dbReference type="InterPro" id="IPR029056">
    <property type="entry name" value="Ribokinase-like"/>
</dbReference>
<dbReference type="Pfam" id="PF00294">
    <property type="entry name" value="PfkB"/>
    <property type="match status" value="1"/>
</dbReference>
<evidence type="ECO:0000313" key="12">
    <source>
        <dbReference type="Proteomes" id="UP001484535"/>
    </source>
</evidence>
<comment type="subcellular location">
    <subcellularLocation>
        <location evidence="9">Cytoplasm</location>
    </subcellularLocation>
</comment>
<dbReference type="Gene3D" id="3.40.1190.20">
    <property type="match status" value="1"/>
</dbReference>
<dbReference type="InterPro" id="IPR011611">
    <property type="entry name" value="PfkB_dom"/>
</dbReference>
<protein>
    <recommendedName>
        <fullName evidence="9">Ribokinase</fullName>
        <shortName evidence="9">RK</shortName>
        <ecNumber evidence="9">2.7.1.15</ecNumber>
    </recommendedName>
</protein>
<comment type="subunit">
    <text evidence="9">Homodimer.</text>
</comment>
<dbReference type="PANTHER" id="PTHR10584:SF166">
    <property type="entry name" value="RIBOKINASE"/>
    <property type="match status" value="1"/>
</dbReference>
<evidence type="ECO:0000256" key="4">
    <source>
        <dbReference type="ARBA" id="ARBA00022777"/>
    </source>
</evidence>
<dbReference type="InterPro" id="IPR002139">
    <property type="entry name" value="Ribo/fructo_kinase"/>
</dbReference>
<comment type="pathway">
    <text evidence="9">Carbohydrate metabolism; D-ribose degradation; D-ribose 5-phosphate from beta-D-ribopyranose: step 2/2.</text>
</comment>
<evidence type="ECO:0000256" key="9">
    <source>
        <dbReference type="HAMAP-Rule" id="MF_01987"/>
    </source>
</evidence>
<keyword evidence="3 9" id="KW-0547">Nucleotide-binding</keyword>
<feature type="binding site" evidence="9">
    <location>
        <begin position="217"/>
        <end position="222"/>
    </location>
    <ligand>
        <name>ATP</name>
        <dbReference type="ChEBI" id="CHEBI:30616"/>
    </ligand>
</feature>
<dbReference type="PRINTS" id="PR00990">
    <property type="entry name" value="RIBOKINASE"/>
</dbReference>
<keyword evidence="12" id="KW-1185">Reference proteome</keyword>
<gene>
    <name evidence="9" type="primary">rbsK</name>
    <name evidence="11" type="ORF">ABDJ38_15480</name>
</gene>
<feature type="binding site" evidence="9">
    <location>
        <position position="243"/>
    </location>
    <ligand>
        <name>K(+)</name>
        <dbReference type="ChEBI" id="CHEBI:29103"/>
    </ligand>
</feature>
<keyword evidence="2 9" id="KW-0479">Metal-binding</keyword>
<comment type="catalytic activity">
    <reaction evidence="9">
        <text>D-ribose + ATP = D-ribose 5-phosphate + ADP + H(+)</text>
        <dbReference type="Rhea" id="RHEA:13697"/>
        <dbReference type="ChEBI" id="CHEBI:15378"/>
        <dbReference type="ChEBI" id="CHEBI:30616"/>
        <dbReference type="ChEBI" id="CHEBI:47013"/>
        <dbReference type="ChEBI" id="CHEBI:78346"/>
        <dbReference type="ChEBI" id="CHEBI:456216"/>
        <dbReference type="EC" id="2.7.1.15"/>
    </reaction>
</comment>
<dbReference type="InterPro" id="IPR011877">
    <property type="entry name" value="Ribokinase"/>
</dbReference>
<dbReference type="EMBL" id="JBDLBR010000006">
    <property type="protein sequence ID" value="MEN7538581.1"/>
    <property type="molecule type" value="Genomic_DNA"/>
</dbReference>
<feature type="binding site" evidence="9">
    <location>
        <position position="249"/>
    </location>
    <ligand>
        <name>substrate</name>
    </ligand>
</feature>
<feature type="binding site" evidence="9">
    <location>
        <begin position="38"/>
        <end position="42"/>
    </location>
    <ligand>
        <name>substrate</name>
    </ligand>
</feature>
<sequence length="300" mass="30135">MAVAVVGSINVDLVLTVDALPSPGETVLASRSTRLPGGKGANQAVAAARFGATTRLTAAVGDDEGGQWMRQVLSSEGIDTSGVESLSGQDTGLATIAVDARGENQIIVSSGANALLSPDKAALLKSDTKVVLAQQEVPPEAILAAFTVELPAGAIRMLNAAPALTGAANLLDHTDILIVNQHELAEYLGLAQAPANAAEALIAQDLLRFEGQTIIVTLGAGGALAVSSAGHFYAPAVAVSPRDTIGAGDCFCGVLAALLDTGAPLEKAISSANAAAALCTQRQGAVPAMPTRAEVKKFVG</sequence>
<evidence type="ECO:0000256" key="5">
    <source>
        <dbReference type="ARBA" id="ARBA00022840"/>
    </source>
</evidence>
<dbReference type="PANTHER" id="PTHR10584">
    <property type="entry name" value="SUGAR KINASE"/>
    <property type="match status" value="1"/>
</dbReference>
<comment type="similarity">
    <text evidence="9">Belongs to the carbohydrate kinase PfkB family. Ribokinase subfamily.</text>
</comment>
<evidence type="ECO:0000256" key="6">
    <source>
        <dbReference type="ARBA" id="ARBA00022842"/>
    </source>
</evidence>
<name>A0ABV0D0T3_9SPHN</name>
<dbReference type="CDD" id="cd01174">
    <property type="entry name" value="ribokinase"/>
    <property type="match status" value="1"/>
</dbReference>
<evidence type="ECO:0000256" key="3">
    <source>
        <dbReference type="ARBA" id="ARBA00022741"/>
    </source>
</evidence>